<evidence type="ECO:0000256" key="8">
    <source>
        <dbReference type="SAM" id="Phobius"/>
    </source>
</evidence>
<feature type="transmembrane region" description="Helical" evidence="8">
    <location>
        <begin position="311"/>
        <end position="331"/>
    </location>
</feature>
<evidence type="ECO:0000259" key="10">
    <source>
        <dbReference type="Pfam" id="PF00924"/>
    </source>
</evidence>
<feature type="transmembrane region" description="Helical" evidence="8">
    <location>
        <begin position="502"/>
        <end position="522"/>
    </location>
</feature>
<keyword evidence="4 8" id="KW-0812">Transmembrane</keyword>
<feature type="transmembrane region" description="Helical" evidence="8">
    <location>
        <begin position="455"/>
        <end position="481"/>
    </location>
</feature>
<dbReference type="STRING" id="1349421.OI18_21225"/>
<dbReference type="Gene3D" id="3.30.70.100">
    <property type="match status" value="1"/>
</dbReference>
<evidence type="ECO:0000256" key="9">
    <source>
        <dbReference type="SAM" id="SignalP"/>
    </source>
</evidence>
<dbReference type="Gene3D" id="2.30.30.60">
    <property type="match status" value="1"/>
</dbReference>
<gene>
    <name evidence="12" type="ORF">OI18_21225</name>
</gene>
<feature type="transmembrane region" description="Helical" evidence="8">
    <location>
        <begin position="337"/>
        <end position="354"/>
    </location>
</feature>
<feature type="transmembrane region" description="Helical" evidence="8">
    <location>
        <begin position="421"/>
        <end position="443"/>
    </location>
</feature>
<accession>A0A0C1KZK5</accession>
<feature type="transmembrane region" description="Helical" evidence="8">
    <location>
        <begin position="552"/>
        <end position="573"/>
    </location>
</feature>
<dbReference type="Pfam" id="PF00924">
    <property type="entry name" value="MS_channel_2nd"/>
    <property type="match status" value="1"/>
</dbReference>
<evidence type="ECO:0000256" key="6">
    <source>
        <dbReference type="ARBA" id="ARBA00023136"/>
    </source>
</evidence>
<dbReference type="OrthoDB" id="9809206at2"/>
<keyword evidence="13" id="KW-1185">Reference proteome</keyword>
<comment type="subcellular location">
    <subcellularLocation>
        <location evidence="1">Cell membrane</location>
        <topology evidence="1">Multi-pass membrane protein</topology>
    </subcellularLocation>
</comment>
<feature type="transmembrane region" description="Helical" evidence="8">
    <location>
        <begin position="392"/>
        <end position="409"/>
    </location>
</feature>
<reference evidence="12 13" key="1">
    <citation type="submission" date="2014-11" db="EMBL/GenBank/DDBJ databases">
        <title>Genome sequence of Flavihumibacter solisilvae 3-3.</title>
        <authorList>
            <person name="Zhou G."/>
            <person name="Li M."/>
            <person name="Wang G."/>
        </authorList>
    </citation>
    <scope>NUCLEOTIDE SEQUENCE [LARGE SCALE GENOMIC DNA]</scope>
    <source>
        <strain evidence="12 13">3-3</strain>
    </source>
</reference>
<evidence type="ECO:0000256" key="1">
    <source>
        <dbReference type="ARBA" id="ARBA00004651"/>
    </source>
</evidence>
<dbReference type="InterPro" id="IPR052702">
    <property type="entry name" value="MscS-like_channel"/>
</dbReference>
<evidence type="ECO:0008006" key="14">
    <source>
        <dbReference type="Google" id="ProtNLM"/>
    </source>
</evidence>
<evidence type="ECO:0000256" key="3">
    <source>
        <dbReference type="ARBA" id="ARBA00022475"/>
    </source>
</evidence>
<dbReference type="AlphaFoldDB" id="A0A0C1KZK5"/>
<feature type="transmembrane region" description="Helical" evidence="8">
    <location>
        <begin position="619"/>
        <end position="641"/>
    </location>
</feature>
<dbReference type="SUPFAM" id="SSF82689">
    <property type="entry name" value="Mechanosensitive channel protein MscS (YggB), C-terminal domain"/>
    <property type="match status" value="1"/>
</dbReference>
<dbReference type="EMBL" id="JSVC01000029">
    <property type="protein sequence ID" value="KIC92721.1"/>
    <property type="molecule type" value="Genomic_DNA"/>
</dbReference>
<dbReference type="InterPro" id="IPR011014">
    <property type="entry name" value="MscS_channel_TM-2"/>
</dbReference>
<keyword evidence="9" id="KW-0732">Signal</keyword>
<dbReference type="GO" id="GO:0005886">
    <property type="term" value="C:plasma membrane"/>
    <property type="evidence" value="ECO:0007669"/>
    <property type="project" value="UniProtKB-SubCell"/>
</dbReference>
<sequence length="826" mass="93276">MATRFILLFIVLFLCRQLNGQQTPGNDSLLPRDSVPPGDSVGRQLVTGERLSSDSVSSQVVVKLEQLTSALNKVNGFLKRGLDTAEIHHELPRIRNLLDNIKTGLYSSEVPPNLRSLNASKTILTQAAAQLDGWQADLEKYQSVLRDLKNEISNIVNDSVFKKLAGDTALFNFYLSQLTDQGKKWTVLREQFRDQVNNISFLLHNVGVTSIEATDLIDEVNYRMSMLKRKMLTKTEPFIWEVTSAGQDGLLRSIARSVLPNWRLVRYYLKDHWSGPLFMLSLTGLFALWVRANLSKVRKIAASQFAHPLKYLGRSYILSSLMLFFTITPFFSSSPPAVYIEILWVVMILVASRLAWPDWSVNYHRYWRTVVLVFLLVGYDNLLISTSVGERYGMLALNIAAMVAGWRLFREVKREPLRYPVFQDEVLWLFVGANVIAMMLNVFGRFTLSKLISNAAVIGIGQALAFYLLVEIIIEAFYLHYEGNRHSRTAAFFLQPRVKEKFRNLLVVLGVIFWLMAFLWSLNMIDTTTELLSDFLSTSRNIGSMDFTLGSIFIFMLVFYISIVISNLLNFFFGGSEQHFGAARKSKVGSWILVIRLFVISVGFLLAMGAAGIPLDKLAIILGALGVGIGFGLQNIVNNLVSGIILAFEKPMDVGDVIEIGTNSGRVKEVGIRSSKISTFDGAEIIVPNGDFISQRLINWTHSNSYRRIDLTIGVAYGTDLDIAQQTIQQVLDGEKDIVAQPAPAILWNEMGNNAVMVKVYFWTSDFDSWVNLKSKMIKAIYNRFGEKGINIPFPQQDLHIRSVDIDVLRRWREFDGTEEENENAK</sequence>
<dbReference type="Proteomes" id="UP000031408">
    <property type="component" value="Unassembled WGS sequence"/>
</dbReference>
<dbReference type="InterPro" id="IPR006685">
    <property type="entry name" value="MscS_channel_2nd"/>
</dbReference>
<evidence type="ECO:0000256" key="5">
    <source>
        <dbReference type="ARBA" id="ARBA00022989"/>
    </source>
</evidence>
<feature type="chain" id="PRO_5002135300" description="Mechanosensitive ion channel protein" evidence="9">
    <location>
        <begin position="21"/>
        <end position="826"/>
    </location>
</feature>
<feature type="domain" description="Mechanosensitive ion channel MscS" evidence="10">
    <location>
        <begin position="635"/>
        <end position="702"/>
    </location>
</feature>
<dbReference type="PANTHER" id="PTHR30347:SF1">
    <property type="entry name" value="MECHANOSENSITIVE CHANNEL MSCK"/>
    <property type="match status" value="1"/>
</dbReference>
<protein>
    <recommendedName>
        <fullName evidence="14">Mechanosensitive ion channel protein</fullName>
    </recommendedName>
</protein>
<keyword evidence="6 8" id="KW-0472">Membrane</keyword>
<name>A0A0C1KZK5_9BACT</name>
<dbReference type="RefSeq" id="WP_039143813.1">
    <property type="nucleotide sequence ID" value="NZ_JSVC01000029.1"/>
</dbReference>
<dbReference type="InterPro" id="IPR023408">
    <property type="entry name" value="MscS_beta-dom_sf"/>
</dbReference>
<feature type="transmembrane region" description="Helical" evidence="8">
    <location>
        <begin position="366"/>
        <end position="386"/>
    </location>
</feature>
<feature type="transmembrane region" description="Helical" evidence="8">
    <location>
        <begin position="273"/>
        <end position="290"/>
    </location>
</feature>
<dbReference type="InterPro" id="IPR011066">
    <property type="entry name" value="MscS_channel_C_sf"/>
</dbReference>
<organism evidence="12 13">
    <name type="scientific">Flavihumibacter solisilvae</name>
    <dbReference type="NCBI Taxonomy" id="1349421"/>
    <lineage>
        <taxon>Bacteria</taxon>
        <taxon>Pseudomonadati</taxon>
        <taxon>Bacteroidota</taxon>
        <taxon>Chitinophagia</taxon>
        <taxon>Chitinophagales</taxon>
        <taxon>Chitinophagaceae</taxon>
        <taxon>Flavihumibacter</taxon>
    </lineage>
</organism>
<evidence type="ECO:0000259" key="11">
    <source>
        <dbReference type="Pfam" id="PF21082"/>
    </source>
</evidence>
<comment type="similarity">
    <text evidence="2">Belongs to the MscS (TC 1.A.23) family.</text>
</comment>
<evidence type="ECO:0000256" key="2">
    <source>
        <dbReference type="ARBA" id="ARBA00008017"/>
    </source>
</evidence>
<keyword evidence="7" id="KW-0175">Coiled coil</keyword>
<dbReference type="GO" id="GO:0008381">
    <property type="term" value="F:mechanosensitive monoatomic ion channel activity"/>
    <property type="evidence" value="ECO:0007669"/>
    <property type="project" value="UniProtKB-ARBA"/>
</dbReference>
<keyword evidence="5 8" id="KW-1133">Transmembrane helix</keyword>
<evidence type="ECO:0000256" key="7">
    <source>
        <dbReference type="SAM" id="Coils"/>
    </source>
</evidence>
<feature type="domain" description="Mechanosensitive ion channel MscS C-terminal" evidence="11">
    <location>
        <begin position="709"/>
        <end position="792"/>
    </location>
</feature>
<evidence type="ECO:0000313" key="12">
    <source>
        <dbReference type="EMBL" id="KIC92721.1"/>
    </source>
</evidence>
<evidence type="ECO:0000313" key="13">
    <source>
        <dbReference type="Proteomes" id="UP000031408"/>
    </source>
</evidence>
<evidence type="ECO:0000256" key="4">
    <source>
        <dbReference type="ARBA" id="ARBA00022692"/>
    </source>
</evidence>
<dbReference type="Gene3D" id="1.10.287.1260">
    <property type="match status" value="1"/>
</dbReference>
<dbReference type="SUPFAM" id="SSF50182">
    <property type="entry name" value="Sm-like ribonucleoproteins"/>
    <property type="match status" value="1"/>
</dbReference>
<dbReference type="InterPro" id="IPR010920">
    <property type="entry name" value="LSM_dom_sf"/>
</dbReference>
<proteinExistence type="inferred from homology"/>
<feature type="signal peptide" evidence="9">
    <location>
        <begin position="1"/>
        <end position="20"/>
    </location>
</feature>
<keyword evidence="3" id="KW-1003">Cell membrane</keyword>
<dbReference type="Pfam" id="PF21082">
    <property type="entry name" value="MS_channel_3rd"/>
    <property type="match status" value="1"/>
</dbReference>
<feature type="transmembrane region" description="Helical" evidence="8">
    <location>
        <begin position="593"/>
        <end position="613"/>
    </location>
</feature>
<dbReference type="PANTHER" id="PTHR30347">
    <property type="entry name" value="POTASSIUM CHANNEL RELATED"/>
    <property type="match status" value="1"/>
</dbReference>
<dbReference type="InterPro" id="IPR049278">
    <property type="entry name" value="MS_channel_C"/>
</dbReference>
<dbReference type="SUPFAM" id="SSF82861">
    <property type="entry name" value="Mechanosensitive channel protein MscS (YggB), transmembrane region"/>
    <property type="match status" value="1"/>
</dbReference>
<feature type="coiled-coil region" evidence="7">
    <location>
        <begin position="131"/>
        <end position="158"/>
    </location>
</feature>
<comment type="caution">
    <text evidence="12">The sequence shown here is derived from an EMBL/GenBank/DDBJ whole genome shotgun (WGS) entry which is preliminary data.</text>
</comment>